<dbReference type="EMBL" id="UPPP01000116">
    <property type="protein sequence ID" value="VBB09361.1"/>
    <property type="molecule type" value="Genomic_DNA"/>
</dbReference>
<protein>
    <submittedName>
        <fullName evidence="15">Phosphotransferase system eiib cysteine phosphorylation site</fullName>
    </submittedName>
</protein>
<dbReference type="PROSITE" id="PS01035">
    <property type="entry name" value="PTS_EIIB_TYPE_1_CYS"/>
    <property type="match status" value="1"/>
</dbReference>
<evidence type="ECO:0000259" key="14">
    <source>
        <dbReference type="PROSITE" id="PS51103"/>
    </source>
</evidence>
<evidence type="ECO:0000256" key="12">
    <source>
        <dbReference type="SAM" id="Phobius"/>
    </source>
</evidence>
<evidence type="ECO:0000256" key="7">
    <source>
        <dbReference type="ARBA" id="ARBA00022692"/>
    </source>
</evidence>
<dbReference type="InterPro" id="IPR050429">
    <property type="entry name" value="PTS_Glucose_EIICBA"/>
</dbReference>
<dbReference type="RefSeq" id="WP_122630149.1">
    <property type="nucleotide sequence ID" value="NZ_UPPP01000116.1"/>
</dbReference>
<dbReference type="InterPro" id="IPR018113">
    <property type="entry name" value="PTrfase_EIIB_Cys"/>
</dbReference>
<feature type="transmembrane region" description="Helical" evidence="12">
    <location>
        <begin position="404"/>
        <end position="424"/>
    </location>
</feature>
<feature type="domain" description="PTS EIIB type-1" evidence="13">
    <location>
        <begin position="461"/>
        <end position="542"/>
    </location>
</feature>
<dbReference type="GO" id="GO:0009401">
    <property type="term" value="P:phosphoenolpyruvate-dependent sugar phosphotransferase system"/>
    <property type="evidence" value="ECO:0007669"/>
    <property type="project" value="UniProtKB-KW"/>
</dbReference>
<feature type="domain" description="PTS EIIC type-1" evidence="14">
    <location>
        <begin position="7"/>
        <end position="436"/>
    </location>
</feature>
<dbReference type="SUPFAM" id="SSF55604">
    <property type="entry name" value="Glucose permease domain IIB"/>
    <property type="match status" value="1"/>
</dbReference>
<evidence type="ECO:0000256" key="6">
    <source>
        <dbReference type="ARBA" id="ARBA00022683"/>
    </source>
</evidence>
<keyword evidence="5 15" id="KW-0808">Transferase</keyword>
<feature type="transmembrane region" description="Helical" evidence="12">
    <location>
        <begin position="20"/>
        <end position="40"/>
    </location>
</feature>
<dbReference type="GO" id="GO:0090563">
    <property type="term" value="F:protein-phosphocysteine-sugar phosphotransferase activity"/>
    <property type="evidence" value="ECO:0007669"/>
    <property type="project" value="TreeGrafter"/>
</dbReference>
<accession>A0A498RD32</accession>
<feature type="transmembrane region" description="Helical" evidence="12">
    <location>
        <begin position="215"/>
        <end position="234"/>
    </location>
</feature>
<dbReference type="Pfam" id="PF00367">
    <property type="entry name" value="PTS_EIIB"/>
    <property type="match status" value="1"/>
</dbReference>
<evidence type="ECO:0000256" key="2">
    <source>
        <dbReference type="ARBA" id="ARBA00022448"/>
    </source>
</evidence>
<evidence type="ECO:0000313" key="16">
    <source>
        <dbReference type="Proteomes" id="UP000277811"/>
    </source>
</evidence>
<dbReference type="PROSITE" id="PS51098">
    <property type="entry name" value="PTS_EIIB_TYPE_1"/>
    <property type="match status" value="1"/>
</dbReference>
<dbReference type="Proteomes" id="UP000277811">
    <property type="component" value="Unassembled WGS sequence"/>
</dbReference>
<feature type="transmembrane region" description="Helical" evidence="12">
    <location>
        <begin position="98"/>
        <end position="118"/>
    </location>
</feature>
<keyword evidence="8" id="KW-0418">Kinase</keyword>
<gene>
    <name evidence="15" type="ORF">LUCI_4651</name>
</gene>
<name>A0A498RD32_9FIRM</name>
<feature type="transmembrane region" description="Helical" evidence="12">
    <location>
        <begin position="322"/>
        <end position="340"/>
    </location>
</feature>
<keyword evidence="2" id="KW-0813">Transport</keyword>
<keyword evidence="9 12" id="KW-1133">Transmembrane helix</keyword>
<organism evidence="15 16">
    <name type="scientific">Lucifera butyrica</name>
    <dbReference type="NCBI Taxonomy" id="1351585"/>
    <lineage>
        <taxon>Bacteria</taxon>
        <taxon>Bacillati</taxon>
        <taxon>Bacillota</taxon>
        <taxon>Negativicutes</taxon>
        <taxon>Veillonellales</taxon>
        <taxon>Veillonellaceae</taxon>
        <taxon>Lucifera</taxon>
    </lineage>
</organism>
<evidence type="ECO:0000256" key="3">
    <source>
        <dbReference type="ARBA" id="ARBA00022475"/>
    </source>
</evidence>
<feature type="transmembrane region" description="Helical" evidence="12">
    <location>
        <begin position="375"/>
        <end position="398"/>
    </location>
</feature>
<dbReference type="GO" id="GO:0005886">
    <property type="term" value="C:plasma membrane"/>
    <property type="evidence" value="ECO:0007669"/>
    <property type="project" value="UniProtKB-SubCell"/>
</dbReference>
<dbReference type="OrthoDB" id="92465at2"/>
<dbReference type="InterPro" id="IPR001996">
    <property type="entry name" value="PTS_IIB_1"/>
</dbReference>
<evidence type="ECO:0000256" key="5">
    <source>
        <dbReference type="ARBA" id="ARBA00022679"/>
    </source>
</evidence>
<dbReference type="PANTHER" id="PTHR30009">
    <property type="entry name" value="CYTOCHROME C-TYPE SYNTHESIS PROTEIN AND PTS TRANSMEMBRANE COMPONENT"/>
    <property type="match status" value="1"/>
</dbReference>
<dbReference type="PANTHER" id="PTHR30009:SF24">
    <property type="entry name" value="PTS SYSTEM, IIBC COMPONENT"/>
    <property type="match status" value="1"/>
</dbReference>
<keyword evidence="16" id="KW-1185">Reference proteome</keyword>
<dbReference type="Gene3D" id="3.30.1360.60">
    <property type="entry name" value="Glucose permease domain IIB"/>
    <property type="match status" value="1"/>
</dbReference>
<dbReference type="InterPro" id="IPR003352">
    <property type="entry name" value="PTS_EIIC"/>
</dbReference>
<dbReference type="InterPro" id="IPR013013">
    <property type="entry name" value="PTS_EIIC_1"/>
</dbReference>
<evidence type="ECO:0000256" key="1">
    <source>
        <dbReference type="ARBA" id="ARBA00004651"/>
    </source>
</evidence>
<dbReference type="Pfam" id="PF02378">
    <property type="entry name" value="PTS_EIIC"/>
    <property type="match status" value="1"/>
</dbReference>
<evidence type="ECO:0000256" key="8">
    <source>
        <dbReference type="ARBA" id="ARBA00022777"/>
    </source>
</evidence>
<dbReference type="GO" id="GO:0016301">
    <property type="term" value="F:kinase activity"/>
    <property type="evidence" value="ECO:0007669"/>
    <property type="project" value="UniProtKB-KW"/>
</dbReference>
<evidence type="ECO:0000313" key="15">
    <source>
        <dbReference type="EMBL" id="VBB09361.1"/>
    </source>
</evidence>
<dbReference type="NCBIfam" id="TIGR00826">
    <property type="entry name" value="EIIB_glc"/>
    <property type="match status" value="1"/>
</dbReference>
<evidence type="ECO:0000256" key="4">
    <source>
        <dbReference type="ARBA" id="ARBA00022597"/>
    </source>
</evidence>
<keyword evidence="4" id="KW-0762">Sugar transport</keyword>
<evidence type="ECO:0000256" key="11">
    <source>
        <dbReference type="PROSITE-ProRule" id="PRU00421"/>
    </source>
</evidence>
<evidence type="ECO:0000259" key="13">
    <source>
        <dbReference type="PROSITE" id="PS51098"/>
    </source>
</evidence>
<feature type="active site" description="Phosphocysteine intermediate; for EIIB activity" evidence="11">
    <location>
        <position position="483"/>
    </location>
</feature>
<dbReference type="GO" id="GO:0008982">
    <property type="term" value="F:protein-N(PI)-phosphohistidine-sugar phosphotransferase activity"/>
    <property type="evidence" value="ECO:0007669"/>
    <property type="project" value="InterPro"/>
</dbReference>
<evidence type="ECO:0000256" key="10">
    <source>
        <dbReference type="ARBA" id="ARBA00023136"/>
    </source>
</evidence>
<dbReference type="AlphaFoldDB" id="A0A498RD32"/>
<comment type="subcellular location">
    <subcellularLocation>
        <location evidence="1">Cell membrane</location>
        <topology evidence="1">Multi-pass membrane protein</topology>
    </subcellularLocation>
</comment>
<keyword evidence="3" id="KW-1003">Cell membrane</keyword>
<evidence type="ECO:0000256" key="9">
    <source>
        <dbReference type="ARBA" id="ARBA00022989"/>
    </source>
</evidence>
<sequence length="553" mass="59180">MGNSQSGKAFEVLQKMAKSFFLPISILPFVGILLGIGASFTNPSTIASYHLEGMLGQGTVLHVFLEILKAVGIVVFGNLPLLFAMAVALGLAKQEKAVAVFAAAISFIAMHASINVLLTAKGTVLADGSILKGTAPGTITHVLGITSLELGVFGGIIAGLMVSYLHNRFYKIQLPAVISFFAGLRFVPIISILSSVLLGAVFFLVWPVIQTGIAGLGNIVVSSGLVGTFLFGCIERALIPFGLHHVFYIPIWQTALGGSMEVAGKMYFGAQNIYFAQLADPNTKAFSIDAVKFLVGKYPFMMGGLPGAALAMYHCVKKENRAAVKGLYLSAALTTFLTGITEPIEFTFLFLSPLLFGIHVLLAGTAFAACELLHIAVGTTFSDGLIDFSIFGILQGAAKTNYPLLIVLMLVYAVIYYALFRYLIVKWDVKIPGREDDFSADNAKLYTKADYQAKKNAAEDDERSCKILEGVGGVENVIDIDNCATRLRLTLADGTKVDEALLKTTGCSGVIRRGNAIQLIYGPIVSVLKSQFEEYVMSKCRGDGVVDNKDVTG</sequence>
<keyword evidence="6" id="KW-0598">Phosphotransferase system</keyword>
<reference evidence="15 16" key="1">
    <citation type="submission" date="2018-06" db="EMBL/GenBank/DDBJ databases">
        <authorList>
            <person name="Strepis N."/>
        </authorList>
    </citation>
    <scope>NUCLEOTIDE SEQUENCE [LARGE SCALE GENOMIC DNA]</scope>
    <source>
        <strain evidence="15">LUCI</strain>
    </source>
</reference>
<feature type="transmembrane region" description="Helical" evidence="12">
    <location>
        <begin position="60"/>
        <end position="91"/>
    </location>
</feature>
<proteinExistence type="predicted"/>
<feature type="transmembrane region" description="Helical" evidence="12">
    <location>
        <begin position="346"/>
        <end position="368"/>
    </location>
</feature>
<dbReference type="InterPro" id="IPR036878">
    <property type="entry name" value="Glu_permease_IIB"/>
</dbReference>
<dbReference type="PROSITE" id="PS51103">
    <property type="entry name" value="PTS_EIIC_TYPE_1"/>
    <property type="match status" value="1"/>
</dbReference>
<feature type="transmembrane region" description="Helical" evidence="12">
    <location>
        <begin position="138"/>
        <end position="165"/>
    </location>
</feature>
<dbReference type="CDD" id="cd00212">
    <property type="entry name" value="PTS_IIB_glc"/>
    <property type="match status" value="1"/>
</dbReference>
<keyword evidence="10 12" id="KW-0472">Membrane</keyword>
<keyword evidence="7 12" id="KW-0812">Transmembrane</keyword>
<feature type="transmembrane region" description="Helical" evidence="12">
    <location>
        <begin position="186"/>
        <end position="209"/>
    </location>
</feature>